<dbReference type="InterPro" id="IPR010093">
    <property type="entry name" value="SinI_DNA-bd"/>
</dbReference>
<dbReference type="Pfam" id="PF12728">
    <property type="entry name" value="HTH_17"/>
    <property type="match status" value="1"/>
</dbReference>
<gene>
    <name evidence="2" type="ORF">KQI75_00420</name>
</gene>
<dbReference type="NCBIfam" id="TIGR01764">
    <property type="entry name" value="excise"/>
    <property type="match status" value="1"/>
</dbReference>
<accession>A0ABS6EPQ0</accession>
<dbReference type="Proteomes" id="UP000783588">
    <property type="component" value="Unassembled WGS sequence"/>
</dbReference>
<evidence type="ECO:0000313" key="3">
    <source>
        <dbReference type="Proteomes" id="UP000783588"/>
    </source>
</evidence>
<sequence length="69" mass="8024">MKYMTVTDVKDRWGVSSDVVYDYIAAGRLKAVKFGRAWRIKQSDLETFERNKYTEDAAELRARRTGGFV</sequence>
<proteinExistence type="predicted"/>
<organism evidence="2 3">
    <name type="scientific">Butyricicoccus intestinisimiae</name>
    <dbReference type="NCBI Taxonomy" id="2841509"/>
    <lineage>
        <taxon>Bacteria</taxon>
        <taxon>Bacillati</taxon>
        <taxon>Bacillota</taxon>
        <taxon>Clostridia</taxon>
        <taxon>Eubacteriales</taxon>
        <taxon>Butyricicoccaceae</taxon>
        <taxon>Butyricicoccus</taxon>
    </lineage>
</organism>
<reference evidence="2 3" key="1">
    <citation type="submission" date="2021-06" db="EMBL/GenBank/DDBJ databases">
        <authorList>
            <person name="Sun Q."/>
            <person name="Li D."/>
        </authorList>
    </citation>
    <scope>NUCLEOTIDE SEQUENCE [LARGE SCALE GENOMIC DNA]</scope>
    <source>
        <strain evidence="2 3">MSJd-7</strain>
    </source>
</reference>
<keyword evidence="3" id="KW-1185">Reference proteome</keyword>
<evidence type="ECO:0000259" key="1">
    <source>
        <dbReference type="Pfam" id="PF12728"/>
    </source>
</evidence>
<name>A0ABS6EPQ0_9FIRM</name>
<evidence type="ECO:0000313" key="2">
    <source>
        <dbReference type="EMBL" id="MBU5489101.1"/>
    </source>
</evidence>
<protein>
    <submittedName>
        <fullName evidence="2">Helix-turn-helix domain-containing protein</fullName>
    </submittedName>
</protein>
<dbReference type="InterPro" id="IPR041657">
    <property type="entry name" value="HTH_17"/>
</dbReference>
<feature type="domain" description="Helix-turn-helix" evidence="1">
    <location>
        <begin position="3"/>
        <end position="50"/>
    </location>
</feature>
<dbReference type="RefSeq" id="WP_216468716.1">
    <property type="nucleotide sequence ID" value="NZ_JAHLQI010000001.1"/>
</dbReference>
<comment type="caution">
    <text evidence="2">The sequence shown here is derived from an EMBL/GenBank/DDBJ whole genome shotgun (WGS) entry which is preliminary data.</text>
</comment>
<dbReference type="EMBL" id="JAHLQI010000001">
    <property type="protein sequence ID" value="MBU5489101.1"/>
    <property type="molecule type" value="Genomic_DNA"/>
</dbReference>